<comment type="similarity">
    <text evidence="2 10">Belongs to the disproportionating enzyme family.</text>
</comment>
<dbReference type="GO" id="GO:0004134">
    <property type="term" value="F:4-alpha-glucanotransferase activity"/>
    <property type="evidence" value="ECO:0007669"/>
    <property type="project" value="UniProtKB-EC"/>
</dbReference>
<keyword evidence="5 10" id="KW-0328">Glycosyltransferase</keyword>
<dbReference type="Pfam" id="PF02446">
    <property type="entry name" value="Glyco_hydro_77"/>
    <property type="match status" value="1"/>
</dbReference>
<comment type="caution">
    <text evidence="11">The sequence shown here is derived from an EMBL/GenBank/DDBJ whole genome shotgun (WGS) entry which is preliminary data.</text>
</comment>
<accession>A0ABS8KLR3</accession>
<dbReference type="Gene3D" id="3.20.20.80">
    <property type="entry name" value="Glycosidases"/>
    <property type="match status" value="1"/>
</dbReference>
<dbReference type="RefSeq" id="WP_230564434.1">
    <property type="nucleotide sequence ID" value="NZ_JAJITC010000024.1"/>
</dbReference>
<evidence type="ECO:0000256" key="2">
    <source>
        <dbReference type="ARBA" id="ARBA00005684"/>
    </source>
</evidence>
<keyword evidence="7 10" id="KW-0119">Carbohydrate metabolism</keyword>
<name>A0ABS8KLR3_9BURK</name>
<dbReference type="SUPFAM" id="SSF51445">
    <property type="entry name" value="(Trans)glycosidases"/>
    <property type="match status" value="1"/>
</dbReference>
<dbReference type="NCBIfam" id="TIGR00217">
    <property type="entry name" value="malQ"/>
    <property type="match status" value="1"/>
</dbReference>
<dbReference type="InterPro" id="IPR017853">
    <property type="entry name" value="GH"/>
</dbReference>
<dbReference type="EMBL" id="JAJITC010000024">
    <property type="protein sequence ID" value="MCC8405670.1"/>
    <property type="molecule type" value="Genomic_DNA"/>
</dbReference>
<evidence type="ECO:0000256" key="4">
    <source>
        <dbReference type="ARBA" id="ARBA00020295"/>
    </source>
</evidence>
<evidence type="ECO:0000256" key="3">
    <source>
        <dbReference type="ARBA" id="ARBA00012560"/>
    </source>
</evidence>
<dbReference type="PANTHER" id="PTHR32438:SF5">
    <property type="entry name" value="4-ALPHA-GLUCANOTRANSFERASE DPE1, CHLOROPLASTIC_AMYLOPLASTIC"/>
    <property type="match status" value="1"/>
</dbReference>
<evidence type="ECO:0000256" key="8">
    <source>
        <dbReference type="ARBA" id="ARBA00031423"/>
    </source>
</evidence>
<evidence type="ECO:0000256" key="1">
    <source>
        <dbReference type="ARBA" id="ARBA00000439"/>
    </source>
</evidence>
<proteinExistence type="inferred from homology"/>
<protein>
    <recommendedName>
        <fullName evidence="4 10">4-alpha-glucanotransferase</fullName>
        <ecNumber evidence="3 10">2.4.1.25</ecNumber>
    </recommendedName>
    <alternativeName>
        <fullName evidence="8 10">Amylomaltase</fullName>
    </alternativeName>
    <alternativeName>
        <fullName evidence="9 10">Disproportionating enzyme</fullName>
    </alternativeName>
</protein>
<sequence>MTTRRPNDRLAALASRAGFEVEWRDAHHNTQHVPESTLATLLERMGLPCGNATQIRHSATDLEAELSGRKLPPLMTAVIGRGIALPAAAVKSGSHYRIELESGAIIDGRFTAPKGEQALLAPIDEAGYHSLVINDHRMTLAVAPPRCYTVADAWRTLHDGEGDREAAPPVPPLWGIAAQLYGLRRTGDGGIGDYTALAQLARHSAQRGAHALAVSPTHAMFSAQPERFSPYAPSSRLWLNVTHIDPAAVFGADASACASALAGNARSQYEDLALIDWPNATRLKLAVLRKLYEQFNANERPQHSPRALEFHGFCERAGRALEDHARFESLQAAQLAQGGDGHWRNWPDALRDPRSPEVEAFAAAHRNEVDFHLFLQWLASRGLLHAQHTAREAGMAIGLIADLAVGCDSAGSHAWSYPDDMLQGVSVGAPPDLFNQAGQSWGLTTFSPRAMRTQGFVAFIDMLRAAFAHAGGIRIDHVLGLRRLWLVPEGESARNGAYLRYPLEDLLRLIALESWRHRAIVIGEDLGTVPAGFRERLDEHGIEGIRVLWFEGSPDGHGFKAPADWDRYAVGTTTTHDLPTVAGWWLGSDIRWRNRIGQTMARADGRDPEQAALEERARERADLWRAFQQAGVAAAGVAAPADDDAPVDEALAFVAATPGSLVMFPLEDLLALAEQPNLPGSIDEHPNWRRRMTLPVDAMFDDPTFTDRLLAVDRARRAAANVAAAPPSNASSEPDTP</sequence>
<dbReference type="InterPro" id="IPR003385">
    <property type="entry name" value="Glyco_hydro_77"/>
</dbReference>
<comment type="catalytic activity">
    <reaction evidence="1 10">
        <text>Transfers a segment of a (1-&gt;4)-alpha-D-glucan to a new position in an acceptor, which may be glucose or a (1-&gt;4)-alpha-D-glucan.</text>
        <dbReference type="EC" id="2.4.1.25"/>
    </reaction>
</comment>
<dbReference type="PANTHER" id="PTHR32438">
    <property type="entry name" value="4-ALPHA-GLUCANOTRANSFERASE DPE1, CHLOROPLASTIC/AMYLOPLASTIC"/>
    <property type="match status" value="1"/>
</dbReference>
<evidence type="ECO:0000256" key="9">
    <source>
        <dbReference type="ARBA" id="ARBA00031501"/>
    </source>
</evidence>
<keyword evidence="6 10" id="KW-0808">Transferase</keyword>
<gene>
    <name evidence="11" type="primary">malQ</name>
    <name evidence="11" type="ORF">LJ655_28095</name>
</gene>
<evidence type="ECO:0000256" key="5">
    <source>
        <dbReference type="ARBA" id="ARBA00022676"/>
    </source>
</evidence>
<evidence type="ECO:0000313" key="11">
    <source>
        <dbReference type="EMBL" id="MCC8405670.1"/>
    </source>
</evidence>
<reference evidence="11 12" key="1">
    <citation type="submission" date="2021-11" db="EMBL/GenBank/DDBJ databases">
        <authorList>
            <person name="Oh E.-T."/>
            <person name="Kim S.-B."/>
        </authorList>
    </citation>
    <scope>NUCLEOTIDE SEQUENCE [LARGE SCALE GENOMIC DNA]</scope>
    <source>
        <strain evidence="11 12">MMS20-SJTN17</strain>
    </source>
</reference>
<evidence type="ECO:0000256" key="6">
    <source>
        <dbReference type="ARBA" id="ARBA00022679"/>
    </source>
</evidence>
<keyword evidence="12" id="KW-1185">Reference proteome</keyword>
<evidence type="ECO:0000256" key="7">
    <source>
        <dbReference type="ARBA" id="ARBA00023277"/>
    </source>
</evidence>
<organism evidence="11 12">
    <name type="scientific">Paraburkholderia translucens</name>
    <dbReference type="NCBI Taxonomy" id="2886945"/>
    <lineage>
        <taxon>Bacteria</taxon>
        <taxon>Pseudomonadati</taxon>
        <taxon>Pseudomonadota</taxon>
        <taxon>Betaproteobacteria</taxon>
        <taxon>Burkholderiales</taxon>
        <taxon>Burkholderiaceae</taxon>
        <taxon>Paraburkholderia</taxon>
    </lineage>
</organism>
<evidence type="ECO:0000313" key="12">
    <source>
        <dbReference type="Proteomes" id="UP001430614"/>
    </source>
</evidence>
<dbReference type="Proteomes" id="UP001430614">
    <property type="component" value="Unassembled WGS sequence"/>
</dbReference>
<evidence type="ECO:0000256" key="10">
    <source>
        <dbReference type="RuleBase" id="RU361207"/>
    </source>
</evidence>
<dbReference type="EC" id="2.4.1.25" evidence="3 10"/>